<evidence type="ECO:0000256" key="4">
    <source>
        <dbReference type="ARBA" id="ARBA00022679"/>
    </source>
</evidence>
<evidence type="ECO:0000256" key="9">
    <source>
        <dbReference type="ARBA" id="ARBA00058004"/>
    </source>
</evidence>
<evidence type="ECO:0000256" key="6">
    <source>
        <dbReference type="ARBA" id="ARBA00022777"/>
    </source>
</evidence>
<evidence type="ECO:0000256" key="1">
    <source>
        <dbReference type="ARBA" id="ARBA00000085"/>
    </source>
</evidence>
<feature type="domain" description="Response regulatory" evidence="14">
    <location>
        <begin position="489"/>
        <end position="609"/>
    </location>
</feature>
<evidence type="ECO:0000256" key="5">
    <source>
        <dbReference type="ARBA" id="ARBA00022729"/>
    </source>
</evidence>
<evidence type="ECO:0000256" key="3">
    <source>
        <dbReference type="ARBA" id="ARBA00022553"/>
    </source>
</evidence>
<organism evidence="15 16">
    <name type="scientific">Oxalobacter formigenes OXCC13</name>
    <dbReference type="NCBI Taxonomy" id="556269"/>
    <lineage>
        <taxon>Bacteria</taxon>
        <taxon>Pseudomonadati</taxon>
        <taxon>Pseudomonadota</taxon>
        <taxon>Betaproteobacteria</taxon>
        <taxon>Burkholderiales</taxon>
        <taxon>Oxalobacteraceae</taxon>
        <taxon>Oxalobacter</taxon>
    </lineage>
</organism>
<evidence type="ECO:0000256" key="12">
    <source>
        <dbReference type="SAM" id="Phobius"/>
    </source>
</evidence>
<dbReference type="eggNOG" id="COG2205">
    <property type="taxonomic scope" value="Bacteria"/>
</dbReference>
<dbReference type="InterPro" id="IPR036890">
    <property type="entry name" value="HATPase_C_sf"/>
</dbReference>
<dbReference type="SMART" id="SM00388">
    <property type="entry name" value="HisKA"/>
    <property type="match status" value="1"/>
</dbReference>
<dbReference type="Pfam" id="PF00512">
    <property type="entry name" value="HisKA"/>
    <property type="match status" value="1"/>
</dbReference>
<evidence type="ECO:0000313" key="16">
    <source>
        <dbReference type="Proteomes" id="UP000005089"/>
    </source>
</evidence>
<evidence type="ECO:0000256" key="7">
    <source>
        <dbReference type="ARBA" id="ARBA00023012"/>
    </source>
</evidence>
<keyword evidence="16" id="KW-1185">Reference proteome</keyword>
<evidence type="ECO:0000256" key="8">
    <source>
        <dbReference type="ARBA" id="ARBA00023026"/>
    </source>
</evidence>
<comment type="function">
    <text evidence="9">Member of the two-component regulatory system BvgS/BvgA. Phosphorylates BvgA via a four-step phosphorelay in response to environmental signals.</text>
</comment>
<dbReference type="InterPro" id="IPR011006">
    <property type="entry name" value="CheY-like_superfamily"/>
</dbReference>
<evidence type="ECO:0000313" key="15">
    <source>
        <dbReference type="EMBL" id="EEO29435.1"/>
    </source>
</evidence>
<dbReference type="PANTHER" id="PTHR43047">
    <property type="entry name" value="TWO-COMPONENT HISTIDINE PROTEIN KINASE"/>
    <property type="match status" value="1"/>
</dbReference>
<dbReference type="SUPFAM" id="SSF52172">
    <property type="entry name" value="CheY-like"/>
    <property type="match status" value="2"/>
</dbReference>
<evidence type="ECO:0000256" key="11">
    <source>
        <dbReference type="PROSITE-ProRule" id="PRU00169"/>
    </source>
</evidence>
<name>C3X8A9_OXAFO</name>
<dbReference type="SMART" id="SM00387">
    <property type="entry name" value="HATPase_c"/>
    <property type="match status" value="1"/>
</dbReference>
<dbReference type="Proteomes" id="UP000005089">
    <property type="component" value="Unassembled WGS sequence"/>
</dbReference>
<keyword evidence="6" id="KW-0418">Kinase</keyword>
<feature type="transmembrane region" description="Helical" evidence="12">
    <location>
        <begin position="16"/>
        <end position="34"/>
    </location>
</feature>
<dbReference type="STRING" id="847.BRW83_1784"/>
<sequence length="762" mass="86361">MGNFLSDSSHPGSQKLATWTSILLIGLLIIYYIFTLFNTDKILDQIEMISKQPYPTAIAVGEVNADLSRLHRLSERLTVTRDREVIEAVRHDYRSVNASLLKNLDFMVENYTYNPGDAVKLRQTFFDLRAEEKSLLALASIPDFTENQAIAFLETNISPKIGEMYSITTAITNGSRSNFAQFVNTSNDFRDSTYIFSSILIFAVISALIIYLLILKRKEEYEAQMRQILRQALESAQTANAAKSQFLFNMSHDIRTPMNAIIGMTTLALIHLNEPQKIRDYLVKISSSSKHLLELINDVLDMSKIENGKIALNDEEFVLPELIEHFCTIILQQAHTRHLTLDINTDLIHEKVTGDTLRINQMLLNIAGNALKFTPAGGKIDIQIRELPPQYAGYGTYQFIISDTGIGMPADFIEKIFEPFERAHNSIGNKIEGTGLGMAITKNIVDMMNGRIDVESEPGKGTTFTVTVPLKLQNAENDTFDFSGLREFRTLIVDDDRSICESTTQMLDEAGIRSEYVLTGIEAVGKVVAAHEMNRDYHFIIIDWKMPEMDGLETTRQIRRVVGNDIPIIILTAYDWTDIEADAKEAGVDMFLAKPLFKSRLYKVMHDIISGEQAPSLALLDTRTEIVPESRILLVEDNELNMEISCEFLQYCGITDIEKAWNGEEAVCMFKNAPPDYYKMIFMDIQMPKMDGYEATRQIRFIEHSENRLHTPIVAMSANAFIEDREKARMSGMNGYITKPVSIDEIRNVLTEHQVIVSEPER</sequence>
<proteinExistence type="predicted"/>
<dbReference type="InterPro" id="IPR003661">
    <property type="entry name" value="HisK_dim/P_dom"/>
</dbReference>
<feature type="domain" description="Response regulatory" evidence="14">
    <location>
        <begin position="631"/>
        <end position="754"/>
    </location>
</feature>
<feature type="transmembrane region" description="Helical" evidence="12">
    <location>
        <begin position="194"/>
        <end position="214"/>
    </location>
</feature>
<dbReference type="PROSITE" id="PS50109">
    <property type="entry name" value="HIS_KIN"/>
    <property type="match status" value="1"/>
</dbReference>
<dbReference type="PANTHER" id="PTHR43047:SF72">
    <property type="entry name" value="OSMOSENSING HISTIDINE PROTEIN KINASE SLN1"/>
    <property type="match status" value="1"/>
</dbReference>
<feature type="modified residue" description="4-aspartylphosphate" evidence="11">
    <location>
        <position position="543"/>
    </location>
</feature>
<dbReference type="SUPFAM" id="SSF55874">
    <property type="entry name" value="ATPase domain of HSP90 chaperone/DNA topoisomerase II/histidine kinase"/>
    <property type="match status" value="1"/>
</dbReference>
<reference evidence="15 16" key="1">
    <citation type="submission" date="2009-02" db="EMBL/GenBank/DDBJ databases">
        <title>The Genome Sequence of Oxalobacter formigenes OXCC13.</title>
        <authorList>
            <consortium name="The Broad Institute Genome Sequencing Platform"/>
            <person name="Ward D."/>
            <person name="Young S.K."/>
            <person name="Kodira C.D."/>
            <person name="Zeng Q."/>
            <person name="Koehrsen M."/>
            <person name="Alvarado L."/>
            <person name="Berlin A."/>
            <person name="Borenstein D."/>
            <person name="Chen Z."/>
            <person name="Engels R."/>
            <person name="Freedman E."/>
            <person name="Gellesch M."/>
            <person name="Goldberg J."/>
            <person name="Griggs A."/>
            <person name="Gujja S."/>
            <person name="Heiman D."/>
            <person name="Hepburn T."/>
            <person name="Howarth C."/>
            <person name="Jen D."/>
            <person name="Larson L."/>
            <person name="Lewis B."/>
            <person name="Mehta T."/>
            <person name="Park D."/>
            <person name="Pearson M."/>
            <person name="Roberts A."/>
            <person name="Saif S."/>
            <person name="Shea T."/>
            <person name="Shenoy N."/>
            <person name="Sisk P."/>
            <person name="Stolte C."/>
            <person name="Sykes S."/>
            <person name="Walk T."/>
            <person name="White J."/>
            <person name="Yandava C."/>
            <person name="Allison M.J."/>
            <person name="Lander E."/>
            <person name="Nusbaum C."/>
            <person name="Galagan J."/>
            <person name="Birren B."/>
        </authorList>
    </citation>
    <scope>NUCLEOTIDE SEQUENCE [LARGE SCALE GENOMIC DNA]</scope>
    <source>
        <strain evidence="15 16">OXCC13</strain>
    </source>
</reference>
<keyword evidence="12" id="KW-1133">Transmembrane helix</keyword>
<dbReference type="Gene3D" id="1.10.287.130">
    <property type="match status" value="1"/>
</dbReference>
<evidence type="ECO:0000259" key="13">
    <source>
        <dbReference type="PROSITE" id="PS50109"/>
    </source>
</evidence>
<keyword evidence="7" id="KW-0902">Two-component regulatory system</keyword>
<keyword evidence="4" id="KW-0808">Transferase</keyword>
<feature type="modified residue" description="4-aspartylphosphate" evidence="11">
    <location>
        <position position="684"/>
    </location>
</feature>
<keyword evidence="3 11" id="KW-0597">Phosphoprotein</keyword>
<comment type="catalytic activity">
    <reaction evidence="1">
        <text>ATP + protein L-histidine = ADP + protein N-phospho-L-histidine.</text>
        <dbReference type="EC" id="2.7.13.3"/>
    </reaction>
</comment>
<dbReference type="InterPro" id="IPR001789">
    <property type="entry name" value="Sig_transdc_resp-reg_receiver"/>
</dbReference>
<dbReference type="InterPro" id="IPR005467">
    <property type="entry name" value="His_kinase_dom"/>
</dbReference>
<dbReference type="SMART" id="SM00448">
    <property type="entry name" value="REC"/>
    <property type="match status" value="2"/>
</dbReference>
<dbReference type="GO" id="GO:0009927">
    <property type="term" value="F:histidine phosphotransfer kinase activity"/>
    <property type="evidence" value="ECO:0007669"/>
    <property type="project" value="TreeGrafter"/>
</dbReference>
<dbReference type="AlphaFoldDB" id="C3X8A9"/>
<gene>
    <name evidence="15" type="ORF">OFBG_00463</name>
</gene>
<dbReference type="CDD" id="cd16922">
    <property type="entry name" value="HATPase_EvgS-ArcB-TorS-like"/>
    <property type="match status" value="1"/>
</dbReference>
<dbReference type="InterPro" id="IPR003594">
    <property type="entry name" value="HATPase_dom"/>
</dbReference>
<dbReference type="HOGENOM" id="CLU_000445_114_21_4"/>
<dbReference type="EC" id="2.7.13.3" evidence="2"/>
<dbReference type="InterPro" id="IPR036097">
    <property type="entry name" value="HisK_dim/P_sf"/>
</dbReference>
<feature type="domain" description="Histidine kinase" evidence="13">
    <location>
        <begin position="249"/>
        <end position="472"/>
    </location>
</feature>
<dbReference type="eggNOG" id="COG0642">
    <property type="taxonomic scope" value="Bacteria"/>
</dbReference>
<dbReference type="Pfam" id="PF00072">
    <property type="entry name" value="Response_reg"/>
    <property type="match status" value="2"/>
</dbReference>
<keyword evidence="12" id="KW-0472">Membrane</keyword>
<dbReference type="GeneID" id="77135624"/>
<keyword evidence="5" id="KW-0732">Signal</keyword>
<dbReference type="CDD" id="cd00082">
    <property type="entry name" value="HisKA"/>
    <property type="match status" value="1"/>
</dbReference>
<accession>C3X8A9</accession>
<dbReference type="Gene3D" id="3.40.50.2300">
    <property type="match status" value="2"/>
</dbReference>
<dbReference type="GO" id="GO:0000155">
    <property type="term" value="F:phosphorelay sensor kinase activity"/>
    <property type="evidence" value="ECO:0007669"/>
    <property type="project" value="InterPro"/>
</dbReference>
<dbReference type="CDD" id="cd17546">
    <property type="entry name" value="REC_hyHK_CKI1_RcsC-like"/>
    <property type="match status" value="2"/>
</dbReference>
<evidence type="ECO:0000256" key="10">
    <source>
        <dbReference type="ARBA" id="ARBA00070152"/>
    </source>
</evidence>
<dbReference type="Pfam" id="PF02518">
    <property type="entry name" value="HATPase_c"/>
    <property type="match status" value="1"/>
</dbReference>
<dbReference type="Gene3D" id="3.30.565.10">
    <property type="entry name" value="Histidine kinase-like ATPase, C-terminal domain"/>
    <property type="match status" value="1"/>
</dbReference>
<dbReference type="RefSeq" id="WP_005879901.1">
    <property type="nucleotide sequence ID" value="NZ_CP019430.1"/>
</dbReference>
<dbReference type="FunFam" id="3.30.565.10:FF:000010">
    <property type="entry name" value="Sensor histidine kinase RcsC"/>
    <property type="match status" value="1"/>
</dbReference>
<evidence type="ECO:0000259" key="14">
    <source>
        <dbReference type="PROSITE" id="PS50110"/>
    </source>
</evidence>
<dbReference type="SUPFAM" id="SSF47384">
    <property type="entry name" value="Homodimeric domain of signal transducing histidine kinase"/>
    <property type="match status" value="1"/>
</dbReference>
<dbReference type="OrthoDB" id="5290456at2"/>
<dbReference type="PROSITE" id="PS50110">
    <property type="entry name" value="RESPONSE_REGULATORY"/>
    <property type="match status" value="2"/>
</dbReference>
<evidence type="ECO:0000256" key="2">
    <source>
        <dbReference type="ARBA" id="ARBA00012438"/>
    </source>
</evidence>
<dbReference type="EMBL" id="GG658170">
    <property type="protein sequence ID" value="EEO29435.1"/>
    <property type="molecule type" value="Genomic_DNA"/>
</dbReference>
<dbReference type="PRINTS" id="PR00344">
    <property type="entry name" value="BCTRLSENSOR"/>
</dbReference>
<dbReference type="GO" id="GO:0005886">
    <property type="term" value="C:plasma membrane"/>
    <property type="evidence" value="ECO:0007669"/>
    <property type="project" value="TreeGrafter"/>
</dbReference>
<keyword evidence="12" id="KW-0812">Transmembrane</keyword>
<keyword evidence="8" id="KW-0843">Virulence</keyword>
<protein>
    <recommendedName>
        <fullName evidence="10">Virulence sensor protein BvgS</fullName>
        <ecNumber evidence="2">2.7.13.3</ecNumber>
    </recommendedName>
</protein>
<dbReference type="InterPro" id="IPR004358">
    <property type="entry name" value="Sig_transdc_His_kin-like_C"/>
</dbReference>